<organism evidence="1 2">
    <name type="scientific">Amanita muscaria (strain Koide BX008)</name>
    <dbReference type="NCBI Taxonomy" id="946122"/>
    <lineage>
        <taxon>Eukaryota</taxon>
        <taxon>Fungi</taxon>
        <taxon>Dikarya</taxon>
        <taxon>Basidiomycota</taxon>
        <taxon>Agaricomycotina</taxon>
        <taxon>Agaricomycetes</taxon>
        <taxon>Agaricomycetidae</taxon>
        <taxon>Agaricales</taxon>
        <taxon>Pluteineae</taxon>
        <taxon>Amanitaceae</taxon>
        <taxon>Amanita</taxon>
    </lineage>
</organism>
<dbReference type="EMBL" id="KN818292">
    <property type="protein sequence ID" value="KIL60856.1"/>
    <property type="molecule type" value="Genomic_DNA"/>
</dbReference>
<name>A0A0C2WVN0_AMAMK</name>
<dbReference type="HOGENOM" id="CLU_2996123_0_0_1"/>
<dbReference type="Proteomes" id="UP000054549">
    <property type="component" value="Unassembled WGS sequence"/>
</dbReference>
<proteinExistence type="predicted"/>
<evidence type="ECO:0000313" key="1">
    <source>
        <dbReference type="EMBL" id="KIL60856.1"/>
    </source>
</evidence>
<gene>
    <name evidence="1" type="ORF">M378DRAFT_167672</name>
</gene>
<sequence length="57" mass="6489">MVSKVRRQSVESFCWGKFYQQMEIENVWTSFMECGPQVGSGFRDGPWVPVPAMSASL</sequence>
<accession>A0A0C2WVN0</accession>
<evidence type="ECO:0000313" key="2">
    <source>
        <dbReference type="Proteomes" id="UP000054549"/>
    </source>
</evidence>
<protein>
    <submittedName>
        <fullName evidence="1">Uncharacterized protein</fullName>
    </submittedName>
</protein>
<dbReference type="AlphaFoldDB" id="A0A0C2WVN0"/>
<keyword evidence="2" id="KW-1185">Reference proteome</keyword>
<reference evidence="1 2" key="1">
    <citation type="submission" date="2014-04" db="EMBL/GenBank/DDBJ databases">
        <title>Evolutionary Origins and Diversification of the Mycorrhizal Mutualists.</title>
        <authorList>
            <consortium name="DOE Joint Genome Institute"/>
            <consortium name="Mycorrhizal Genomics Consortium"/>
            <person name="Kohler A."/>
            <person name="Kuo A."/>
            <person name="Nagy L.G."/>
            <person name="Floudas D."/>
            <person name="Copeland A."/>
            <person name="Barry K.W."/>
            <person name="Cichocki N."/>
            <person name="Veneault-Fourrey C."/>
            <person name="LaButti K."/>
            <person name="Lindquist E.A."/>
            <person name="Lipzen A."/>
            <person name="Lundell T."/>
            <person name="Morin E."/>
            <person name="Murat C."/>
            <person name="Riley R."/>
            <person name="Ohm R."/>
            <person name="Sun H."/>
            <person name="Tunlid A."/>
            <person name="Henrissat B."/>
            <person name="Grigoriev I.V."/>
            <person name="Hibbett D.S."/>
            <person name="Martin F."/>
        </authorList>
    </citation>
    <scope>NUCLEOTIDE SEQUENCE [LARGE SCALE GENOMIC DNA]</scope>
    <source>
        <strain evidence="1 2">Koide BX008</strain>
    </source>
</reference>
<dbReference type="InParanoid" id="A0A0C2WVN0"/>